<feature type="domain" description="Retropepsins" evidence="2">
    <location>
        <begin position="14"/>
        <end position="78"/>
    </location>
</feature>
<dbReference type="Proteomes" id="UP001327560">
    <property type="component" value="Chromosome 5"/>
</dbReference>
<dbReference type="EMBL" id="CP136894">
    <property type="protein sequence ID" value="WOL07507.1"/>
    <property type="molecule type" value="Genomic_DNA"/>
</dbReference>
<evidence type="ECO:0000313" key="3">
    <source>
        <dbReference type="EMBL" id="WOL07507.1"/>
    </source>
</evidence>
<dbReference type="InterPro" id="IPR001969">
    <property type="entry name" value="Aspartic_peptidase_AS"/>
</dbReference>
<dbReference type="GO" id="GO:0006508">
    <property type="term" value="P:proteolysis"/>
    <property type="evidence" value="ECO:0007669"/>
    <property type="project" value="InterPro"/>
</dbReference>
<organism evidence="3 4">
    <name type="scientific">Canna indica</name>
    <name type="common">Indian-shot</name>
    <dbReference type="NCBI Taxonomy" id="4628"/>
    <lineage>
        <taxon>Eukaryota</taxon>
        <taxon>Viridiplantae</taxon>
        <taxon>Streptophyta</taxon>
        <taxon>Embryophyta</taxon>
        <taxon>Tracheophyta</taxon>
        <taxon>Spermatophyta</taxon>
        <taxon>Magnoliopsida</taxon>
        <taxon>Liliopsida</taxon>
        <taxon>Zingiberales</taxon>
        <taxon>Cannaceae</taxon>
        <taxon>Canna</taxon>
    </lineage>
</organism>
<evidence type="ECO:0000313" key="4">
    <source>
        <dbReference type="Proteomes" id="UP001327560"/>
    </source>
</evidence>
<dbReference type="Pfam" id="PF00077">
    <property type="entry name" value="RVP"/>
    <property type="match status" value="1"/>
</dbReference>
<protein>
    <submittedName>
        <fullName evidence="3">Polyprotein</fullName>
    </submittedName>
</protein>
<accession>A0AAQ3KFX8</accession>
<dbReference type="PROSITE" id="PS00141">
    <property type="entry name" value="ASP_PROTEASE"/>
    <property type="match status" value="1"/>
</dbReference>
<dbReference type="InterPro" id="IPR018061">
    <property type="entry name" value="Retropepsins"/>
</dbReference>
<sequence>MTITMEIPKCKTFKVQAILDTGATVCCVDQDSIPPEALEQSAYPILINGVNSQQLANKKIKGGYMIIEENKFPIPFTYAFPMSKKDGIQMLVPSKWIHAVKYGSNYMLTLTYLPNTQST</sequence>
<evidence type="ECO:0000256" key="1">
    <source>
        <dbReference type="ARBA" id="ARBA00022801"/>
    </source>
</evidence>
<reference evidence="3 4" key="1">
    <citation type="submission" date="2023-10" db="EMBL/GenBank/DDBJ databases">
        <title>Chromosome-scale genome assembly provides insights into flower coloration mechanisms of Canna indica.</title>
        <authorList>
            <person name="Li C."/>
        </authorList>
    </citation>
    <scope>NUCLEOTIDE SEQUENCE [LARGE SCALE GENOMIC DNA]</scope>
    <source>
        <tissue evidence="3">Flower</tissue>
    </source>
</reference>
<dbReference type="InterPro" id="IPR021109">
    <property type="entry name" value="Peptidase_aspartic_dom_sf"/>
</dbReference>
<dbReference type="GO" id="GO:0004190">
    <property type="term" value="F:aspartic-type endopeptidase activity"/>
    <property type="evidence" value="ECO:0007669"/>
    <property type="project" value="InterPro"/>
</dbReference>
<evidence type="ECO:0000259" key="2">
    <source>
        <dbReference type="Pfam" id="PF00077"/>
    </source>
</evidence>
<keyword evidence="4" id="KW-1185">Reference proteome</keyword>
<gene>
    <name evidence="3" type="ORF">Cni_G16249</name>
</gene>
<name>A0AAQ3KFX8_9LILI</name>
<proteinExistence type="predicted"/>
<keyword evidence="1" id="KW-0378">Hydrolase</keyword>
<dbReference type="SUPFAM" id="SSF50630">
    <property type="entry name" value="Acid proteases"/>
    <property type="match status" value="1"/>
</dbReference>
<dbReference type="AlphaFoldDB" id="A0AAQ3KFX8"/>